<dbReference type="EMBL" id="BGPR01044384">
    <property type="protein sequence ID" value="GBO21158.1"/>
    <property type="molecule type" value="Genomic_DNA"/>
</dbReference>
<evidence type="ECO:0000256" key="1">
    <source>
        <dbReference type="SAM" id="Phobius"/>
    </source>
</evidence>
<proteinExistence type="predicted"/>
<reference evidence="2 3" key="1">
    <citation type="journal article" date="2019" name="Sci. Rep.">
        <title>Orb-weaving spider Araneus ventricosus genome elucidates the spidroin gene catalogue.</title>
        <authorList>
            <person name="Kono N."/>
            <person name="Nakamura H."/>
            <person name="Ohtoshi R."/>
            <person name="Moran D.A.P."/>
            <person name="Shinohara A."/>
            <person name="Yoshida Y."/>
            <person name="Fujiwara M."/>
            <person name="Mori M."/>
            <person name="Tomita M."/>
            <person name="Arakawa K."/>
        </authorList>
    </citation>
    <scope>NUCLEOTIDE SEQUENCE [LARGE SCALE GENOMIC DNA]</scope>
</reference>
<accession>A0A4Y2V9C5</accession>
<keyword evidence="1" id="KW-1133">Transmembrane helix</keyword>
<gene>
    <name evidence="2" type="ORF">AVEN_116108_1</name>
</gene>
<keyword evidence="1" id="KW-0812">Transmembrane</keyword>
<sequence length="125" mass="14288">MQVSSGTKNNPPPNEPSRYTTVTVSFNGVLLVVTLPGALHMKVRRIRLQNKPGLVGKHHTKTTVEYHNACSLLQANRRRQYDGKIIPSPIPSFNFVWCRRKEKYCFHAQIPLQRDLPIDNKPSIQ</sequence>
<keyword evidence="3" id="KW-1185">Reference proteome</keyword>
<dbReference type="AlphaFoldDB" id="A0A4Y2V9C5"/>
<evidence type="ECO:0000313" key="2">
    <source>
        <dbReference type="EMBL" id="GBO21158.1"/>
    </source>
</evidence>
<feature type="transmembrane region" description="Helical" evidence="1">
    <location>
        <begin position="20"/>
        <end position="39"/>
    </location>
</feature>
<evidence type="ECO:0000313" key="3">
    <source>
        <dbReference type="Proteomes" id="UP000499080"/>
    </source>
</evidence>
<organism evidence="2 3">
    <name type="scientific">Araneus ventricosus</name>
    <name type="common">Orbweaver spider</name>
    <name type="synonym">Epeira ventricosa</name>
    <dbReference type="NCBI Taxonomy" id="182803"/>
    <lineage>
        <taxon>Eukaryota</taxon>
        <taxon>Metazoa</taxon>
        <taxon>Ecdysozoa</taxon>
        <taxon>Arthropoda</taxon>
        <taxon>Chelicerata</taxon>
        <taxon>Arachnida</taxon>
        <taxon>Araneae</taxon>
        <taxon>Araneomorphae</taxon>
        <taxon>Entelegynae</taxon>
        <taxon>Araneoidea</taxon>
        <taxon>Araneidae</taxon>
        <taxon>Araneus</taxon>
    </lineage>
</organism>
<keyword evidence="1" id="KW-0472">Membrane</keyword>
<name>A0A4Y2V9C5_ARAVE</name>
<dbReference type="Proteomes" id="UP000499080">
    <property type="component" value="Unassembled WGS sequence"/>
</dbReference>
<comment type="caution">
    <text evidence="2">The sequence shown here is derived from an EMBL/GenBank/DDBJ whole genome shotgun (WGS) entry which is preliminary data.</text>
</comment>
<protein>
    <submittedName>
        <fullName evidence="2">Uncharacterized protein</fullName>
    </submittedName>
</protein>